<comment type="caution">
    <text evidence="2">The sequence shown here is derived from an EMBL/GenBank/DDBJ whole genome shotgun (WGS) entry which is preliminary data.</text>
</comment>
<organism evidence="2 3">
    <name type="scientific">Stephania yunnanensis</name>
    <dbReference type="NCBI Taxonomy" id="152371"/>
    <lineage>
        <taxon>Eukaryota</taxon>
        <taxon>Viridiplantae</taxon>
        <taxon>Streptophyta</taxon>
        <taxon>Embryophyta</taxon>
        <taxon>Tracheophyta</taxon>
        <taxon>Spermatophyta</taxon>
        <taxon>Magnoliopsida</taxon>
        <taxon>Ranunculales</taxon>
        <taxon>Menispermaceae</taxon>
        <taxon>Menispermoideae</taxon>
        <taxon>Cissampelideae</taxon>
        <taxon>Stephania</taxon>
    </lineage>
</organism>
<feature type="region of interest" description="Disordered" evidence="1">
    <location>
        <begin position="1"/>
        <end position="21"/>
    </location>
</feature>
<dbReference type="AlphaFoldDB" id="A0AAP0HBF4"/>
<evidence type="ECO:0000313" key="3">
    <source>
        <dbReference type="Proteomes" id="UP001420932"/>
    </source>
</evidence>
<name>A0AAP0HBF4_9MAGN</name>
<reference evidence="2 3" key="1">
    <citation type="submission" date="2024-01" db="EMBL/GenBank/DDBJ databases">
        <title>Genome assemblies of Stephania.</title>
        <authorList>
            <person name="Yang L."/>
        </authorList>
    </citation>
    <scope>NUCLEOTIDE SEQUENCE [LARGE SCALE GENOMIC DNA]</scope>
    <source>
        <strain evidence="2">YNDBR</strain>
        <tissue evidence="2">Leaf</tissue>
    </source>
</reference>
<proteinExistence type="predicted"/>
<sequence>MIYRGRTTEEDSSAHTKQNKCSSLSDDKISIQCIFSKKVPKTVKELLRGFGCVHRCNEKPVSLGIAESNTRYTNIHLAMEPSPHWTVNLHSVKPKNDEPRFGVAESWQRQADSVIGIAVPKMSQMRDINGAPNKAHLIPTKYYTETSEEAPRVACGRGPEVAARGINRVADQAKRRWVTTSEPAEDCYDLLLLVIRTIKLTVGDSTGFYLTGLVNLVFD</sequence>
<gene>
    <name evidence="2" type="ORF">Syun_031492</name>
</gene>
<accession>A0AAP0HBF4</accession>
<keyword evidence="3" id="KW-1185">Reference proteome</keyword>
<feature type="compositionally biased region" description="Basic and acidic residues" evidence="1">
    <location>
        <begin position="1"/>
        <end position="14"/>
    </location>
</feature>
<dbReference type="EMBL" id="JBBNAF010000040">
    <property type="protein sequence ID" value="KAK9082093.1"/>
    <property type="molecule type" value="Genomic_DNA"/>
</dbReference>
<evidence type="ECO:0000313" key="2">
    <source>
        <dbReference type="EMBL" id="KAK9082093.1"/>
    </source>
</evidence>
<evidence type="ECO:0000256" key="1">
    <source>
        <dbReference type="SAM" id="MobiDB-lite"/>
    </source>
</evidence>
<dbReference type="Proteomes" id="UP001420932">
    <property type="component" value="Unassembled WGS sequence"/>
</dbReference>
<protein>
    <submittedName>
        <fullName evidence="2">Uncharacterized protein</fullName>
    </submittedName>
</protein>